<gene>
    <name evidence="2" type="ORF">DEH80_06170</name>
</gene>
<proteinExistence type="predicted"/>
<reference evidence="2 3" key="1">
    <citation type="submission" date="2018-05" db="EMBL/GenBank/DDBJ databases">
        <title>Abyssibacter profundi OUC007T gen. nov., sp. nov, a marine bacterium isolated from seawater of the Mariana Trench.</title>
        <authorList>
            <person name="Zhou S."/>
        </authorList>
    </citation>
    <scope>NUCLEOTIDE SEQUENCE [LARGE SCALE GENOMIC DNA]</scope>
    <source>
        <strain evidence="2 3">OUC007</strain>
    </source>
</reference>
<evidence type="ECO:0000256" key="1">
    <source>
        <dbReference type="SAM" id="Phobius"/>
    </source>
</evidence>
<dbReference type="RefSeq" id="WP_109719614.1">
    <property type="nucleotide sequence ID" value="NZ_QEQK01000005.1"/>
</dbReference>
<keyword evidence="3" id="KW-1185">Reference proteome</keyword>
<accession>A0A363ULX8</accession>
<dbReference type="Proteomes" id="UP000251800">
    <property type="component" value="Unassembled WGS sequence"/>
</dbReference>
<evidence type="ECO:0000313" key="2">
    <source>
        <dbReference type="EMBL" id="PWN56420.1"/>
    </source>
</evidence>
<protein>
    <recommendedName>
        <fullName evidence="4">DoxX family protein</fullName>
    </recommendedName>
</protein>
<dbReference type="OrthoDB" id="9791120at2"/>
<comment type="caution">
    <text evidence="2">The sequence shown here is derived from an EMBL/GenBank/DDBJ whole genome shotgun (WGS) entry which is preliminary data.</text>
</comment>
<keyword evidence="1" id="KW-0812">Transmembrane</keyword>
<evidence type="ECO:0000313" key="3">
    <source>
        <dbReference type="Proteomes" id="UP000251800"/>
    </source>
</evidence>
<keyword evidence="1" id="KW-1133">Transmembrane helix</keyword>
<feature type="transmembrane region" description="Helical" evidence="1">
    <location>
        <begin position="6"/>
        <end position="29"/>
    </location>
</feature>
<dbReference type="AlphaFoldDB" id="A0A363ULX8"/>
<name>A0A363ULX8_9GAMM</name>
<keyword evidence="1" id="KW-0472">Membrane</keyword>
<sequence length="166" mass="17536">MSAPQRYLPALLSIYIAFVFIQSLFFKFIDAPETQLIFGTLDAWAAGVFGVEGLFAPGGVFSAKVIGSLELVAAIALLLGLFVPGLRMLNALGALLAFCIISGAIFFHLFTPLGIVVGDEQVAGVRQGEVATEGGLLFFMAVGVWIASAILIGMGRDRLLSLIGRN</sequence>
<feature type="transmembrane region" description="Helical" evidence="1">
    <location>
        <begin position="61"/>
        <end position="83"/>
    </location>
</feature>
<feature type="transmembrane region" description="Helical" evidence="1">
    <location>
        <begin position="95"/>
        <end position="116"/>
    </location>
</feature>
<organism evidence="2 3">
    <name type="scientific">Abyssibacter profundi</name>
    <dbReference type="NCBI Taxonomy" id="2182787"/>
    <lineage>
        <taxon>Bacteria</taxon>
        <taxon>Pseudomonadati</taxon>
        <taxon>Pseudomonadota</taxon>
        <taxon>Gammaproteobacteria</taxon>
        <taxon>Chromatiales</taxon>
        <taxon>Oceanococcaceae</taxon>
        <taxon>Abyssibacter</taxon>
    </lineage>
</organism>
<dbReference type="EMBL" id="QEQK01000005">
    <property type="protein sequence ID" value="PWN56420.1"/>
    <property type="molecule type" value="Genomic_DNA"/>
</dbReference>
<feature type="transmembrane region" description="Helical" evidence="1">
    <location>
        <begin position="136"/>
        <end position="155"/>
    </location>
</feature>
<evidence type="ECO:0008006" key="4">
    <source>
        <dbReference type="Google" id="ProtNLM"/>
    </source>
</evidence>